<proteinExistence type="predicted"/>
<dbReference type="EMBL" id="CVQI01032829">
    <property type="protein sequence ID" value="CRK42574.1"/>
    <property type="molecule type" value="Genomic_DNA"/>
</dbReference>
<evidence type="ECO:0000313" key="2">
    <source>
        <dbReference type="EMBL" id="CRK42574.1"/>
    </source>
</evidence>
<dbReference type="Pfam" id="PF06544">
    <property type="entry name" value="Prp3_C"/>
    <property type="match status" value="1"/>
</dbReference>
<protein>
    <recommendedName>
        <fullName evidence="1">Small nuclear ribonucleoprotein Prp3 C-terminal domain-containing protein</fullName>
    </recommendedName>
</protein>
<dbReference type="Proteomes" id="UP000045706">
    <property type="component" value="Unassembled WGS sequence"/>
</dbReference>
<feature type="non-terminal residue" evidence="2">
    <location>
        <position position="113"/>
    </location>
</feature>
<feature type="domain" description="Small nuclear ribonucleoprotein Prp3 C-terminal" evidence="1">
    <location>
        <begin position="1"/>
        <end position="110"/>
    </location>
</feature>
<accession>A0A0G4N859</accession>
<name>A0A0G4N859_VERLO</name>
<dbReference type="GO" id="GO:0000398">
    <property type="term" value="P:mRNA splicing, via spliceosome"/>
    <property type="evidence" value="ECO:0007669"/>
    <property type="project" value="InterPro"/>
</dbReference>
<organism evidence="2 3">
    <name type="scientific">Verticillium longisporum</name>
    <name type="common">Verticillium dahliae var. longisporum</name>
    <dbReference type="NCBI Taxonomy" id="100787"/>
    <lineage>
        <taxon>Eukaryota</taxon>
        <taxon>Fungi</taxon>
        <taxon>Dikarya</taxon>
        <taxon>Ascomycota</taxon>
        <taxon>Pezizomycotina</taxon>
        <taxon>Sordariomycetes</taxon>
        <taxon>Hypocreomycetidae</taxon>
        <taxon>Glomerellales</taxon>
        <taxon>Plectosphaerellaceae</taxon>
        <taxon>Verticillium</taxon>
    </lineage>
</organism>
<dbReference type="CDD" id="cd24162">
    <property type="entry name" value="Prp3_C"/>
    <property type="match status" value="1"/>
</dbReference>
<sequence>MHPRLNLVIVEGGEHSIKKYKQLMLNRIDWTENSPSREKSGPQQVARDWLIAENEQGGLKDMSSNECKLVFEGEEKARAFRKWGSKVCESDSEAKDALSRAKMDNFWALAKGM</sequence>
<dbReference type="InterPro" id="IPR010541">
    <property type="entry name" value="Prp3_C"/>
</dbReference>
<dbReference type="AlphaFoldDB" id="A0A0G4N859"/>
<gene>
    <name evidence="2" type="ORF">BN1723_005376</name>
</gene>
<dbReference type="GO" id="GO:0046540">
    <property type="term" value="C:U4/U6 x U5 tri-snRNP complex"/>
    <property type="evidence" value="ECO:0007669"/>
    <property type="project" value="InterPro"/>
</dbReference>
<dbReference type="InterPro" id="IPR027104">
    <property type="entry name" value="Prp3"/>
</dbReference>
<evidence type="ECO:0000313" key="3">
    <source>
        <dbReference type="Proteomes" id="UP000045706"/>
    </source>
</evidence>
<evidence type="ECO:0000259" key="1">
    <source>
        <dbReference type="Pfam" id="PF06544"/>
    </source>
</evidence>
<dbReference type="PANTHER" id="PTHR14212:SF0">
    <property type="entry name" value="U4_U6 SMALL NUCLEAR RIBONUCLEOPROTEIN PRP3"/>
    <property type="match status" value="1"/>
</dbReference>
<dbReference type="PANTHER" id="PTHR14212">
    <property type="entry name" value="U4/U6-ASSOCIATED RNA SPLICING FACTOR-RELATED"/>
    <property type="match status" value="1"/>
</dbReference>
<reference evidence="3" key="1">
    <citation type="submission" date="2015-05" db="EMBL/GenBank/DDBJ databases">
        <authorList>
            <person name="Fogelqvist Johan"/>
        </authorList>
    </citation>
    <scope>NUCLEOTIDE SEQUENCE [LARGE SCALE GENOMIC DNA]</scope>
</reference>